<organism evidence="3 4">
    <name type="scientific">Deminuibacter soli</name>
    <dbReference type="NCBI Taxonomy" id="2291815"/>
    <lineage>
        <taxon>Bacteria</taxon>
        <taxon>Pseudomonadati</taxon>
        <taxon>Bacteroidota</taxon>
        <taxon>Chitinophagia</taxon>
        <taxon>Chitinophagales</taxon>
        <taxon>Chitinophagaceae</taxon>
        <taxon>Deminuibacter</taxon>
    </lineage>
</organism>
<dbReference type="AlphaFoldDB" id="A0A3E1NGF2"/>
<sequence length="157" mass="17803">MKQEDFTLVLLTDASAHDAFNAINDIRAWWTEDFTGKSQQLNDEFEVRFGDVHYSRQRLTEVVPDKKVVWLVTDSKLSFLKDKAEWTGTTVSFELTPAGKQTEIRFTHHGLVPGIECYGDCSSGWSHFLQQSLLPLMNTGKGNPNILDKEVQLKAAQ</sequence>
<name>A0A3E1NGF2_9BACT</name>
<evidence type="ECO:0000313" key="4">
    <source>
        <dbReference type="Proteomes" id="UP000261284"/>
    </source>
</evidence>
<feature type="domain" description="Activator of Hsp90 ATPase homologue 1/2-like C-terminal" evidence="2">
    <location>
        <begin position="22"/>
        <end position="131"/>
    </location>
</feature>
<dbReference type="OrthoDB" id="287565at2"/>
<dbReference type="Gene3D" id="3.30.530.20">
    <property type="match status" value="1"/>
</dbReference>
<reference evidence="3 4" key="1">
    <citation type="submission" date="2018-08" db="EMBL/GenBank/DDBJ databases">
        <title>Chitinophagaceae sp. K23C18032701, a novel bacterium isolated from forest soil.</title>
        <authorList>
            <person name="Wang C."/>
        </authorList>
    </citation>
    <scope>NUCLEOTIDE SEQUENCE [LARGE SCALE GENOMIC DNA]</scope>
    <source>
        <strain evidence="3 4">K23C18032701</strain>
    </source>
</reference>
<comment type="similarity">
    <text evidence="1">Belongs to the AHA1 family.</text>
</comment>
<protein>
    <submittedName>
        <fullName evidence="3">SRPBCC domain-containing protein</fullName>
    </submittedName>
</protein>
<dbReference type="SUPFAM" id="SSF55961">
    <property type="entry name" value="Bet v1-like"/>
    <property type="match status" value="1"/>
</dbReference>
<proteinExistence type="inferred from homology"/>
<evidence type="ECO:0000259" key="2">
    <source>
        <dbReference type="Pfam" id="PF08327"/>
    </source>
</evidence>
<accession>A0A3E1NGF2</accession>
<gene>
    <name evidence="3" type="ORF">DXN05_18130</name>
</gene>
<evidence type="ECO:0000256" key="1">
    <source>
        <dbReference type="ARBA" id="ARBA00006817"/>
    </source>
</evidence>
<dbReference type="Pfam" id="PF08327">
    <property type="entry name" value="AHSA1"/>
    <property type="match status" value="1"/>
</dbReference>
<dbReference type="RefSeq" id="WP_116848688.1">
    <property type="nucleotide sequence ID" value="NZ_QTJU01000007.1"/>
</dbReference>
<dbReference type="CDD" id="cd07814">
    <property type="entry name" value="SRPBCC_CalC_Aha1-like"/>
    <property type="match status" value="1"/>
</dbReference>
<dbReference type="Proteomes" id="UP000261284">
    <property type="component" value="Unassembled WGS sequence"/>
</dbReference>
<dbReference type="InterPro" id="IPR023393">
    <property type="entry name" value="START-like_dom_sf"/>
</dbReference>
<evidence type="ECO:0000313" key="3">
    <source>
        <dbReference type="EMBL" id="RFM26904.1"/>
    </source>
</evidence>
<dbReference type="InterPro" id="IPR013538">
    <property type="entry name" value="ASHA1/2-like_C"/>
</dbReference>
<dbReference type="EMBL" id="QTJU01000007">
    <property type="protein sequence ID" value="RFM26904.1"/>
    <property type="molecule type" value="Genomic_DNA"/>
</dbReference>
<keyword evidence="4" id="KW-1185">Reference proteome</keyword>
<comment type="caution">
    <text evidence="3">The sequence shown here is derived from an EMBL/GenBank/DDBJ whole genome shotgun (WGS) entry which is preliminary data.</text>
</comment>